<proteinExistence type="predicted"/>
<evidence type="ECO:0000256" key="6">
    <source>
        <dbReference type="ARBA" id="ARBA00023049"/>
    </source>
</evidence>
<feature type="signal peptide" evidence="8">
    <location>
        <begin position="1"/>
        <end position="27"/>
    </location>
</feature>
<reference evidence="10 12" key="1">
    <citation type="journal article" date="2014" name="Genome Announc.">
        <title>Complete Genome Sequence of the Model Rhizosphere Strain Azospirillum brasilense Az39, Successfully Applied in Agriculture.</title>
        <authorList>
            <person name="Rivera D."/>
            <person name="Revale S."/>
            <person name="Molina R."/>
            <person name="Gualpa J."/>
            <person name="Puente M."/>
            <person name="Maroniche G."/>
            <person name="Paris G."/>
            <person name="Baker D."/>
            <person name="Clavijo B."/>
            <person name="McLay K."/>
            <person name="Spaepen S."/>
            <person name="Perticari A."/>
            <person name="Vazquez M."/>
            <person name="Wisniewski-Dye F."/>
            <person name="Watkins C."/>
            <person name="Martinez-Abarca F."/>
            <person name="Vanderleyden J."/>
            <person name="Cassan F."/>
        </authorList>
    </citation>
    <scope>NUCLEOTIDE SEQUENCE [LARGE SCALE GENOMIC DNA]</scope>
    <source>
        <strain evidence="10 12">Az39</strain>
    </source>
</reference>
<gene>
    <name evidence="10" type="ORF">ABAZ39_03270</name>
    <name evidence="11" type="ORF">ACJ41P_00080</name>
</gene>
<dbReference type="EMBL" id="CP007793">
    <property type="protein sequence ID" value="AIB11054.1"/>
    <property type="molecule type" value="Genomic_DNA"/>
</dbReference>
<evidence type="ECO:0000256" key="3">
    <source>
        <dbReference type="ARBA" id="ARBA00022723"/>
    </source>
</evidence>
<dbReference type="Proteomes" id="UP000027186">
    <property type="component" value="Chromosome"/>
</dbReference>
<keyword evidence="3" id="KW-0479">Metal-binding</keyword>
<organism evidence="10 12">
    <name type="scientific">Azospirillum argentinense</name>
    <dbReference type="NCBI Taxonomy" id="2970906"/>
    <lineage>
        <taxon>Bacteria</taxon>
        <taxon>Pseudomonadati</taxon>
        <taxon>Pseudomonadota</taxon>
        <taxon>Alphaproteobacteria</taxon>
        <taxon>Rhodospirillales</taxon>
        <taxon>Azospirillaceae</taxon>
        <taxon>Azospirillum</taxon>
    </lineage>
</organism>
<dbReference type="InterPro" id="IPR011990">
    <property type="entry name" value="TPR-like_helical_dom_sf"/>
</dbReference>
<dbReference type="GO" id="GO:0046872">
    <property type="term" value="F:metal ion binding"/>
    <property type="evidence" value="ECO:0007669"/>
    <property type="project" value="UniProtKB-KW"/>
</dbReference>
<keyword evidence="13" id="KW-1185">Reference proteome</keyword>
<dbReference type="GO" id="GO:0004222">
    <property type="term" value="F:metalloendopeptidase activity"/>
    <property type="evidence" value="ECO:0007669"/>
    <property type="project" value="InterPro"/>
</dbReference>
<keyword evidence="4 11" id="KW-0378">Hydrolase</keyword>
<dbReference type="GO" id="GO:0016020">
    <property type="term" value="C:membrane"/>
    <property type="evidence" value="ECO:0007669"/>
    <property type="project" value="TreeGrafter"/>
</dbReference>
<keyword evidence="8" id="KW-0732">Signal</keyword>
<dbReference type="KEGG" id="abq:ABAZ39_03270"/>
<evidence type="ECO:0000256" key="2">
    <source>
        <dbReference type="ARBA" id="ARBA00022670"/>
    </source>
</evidence>
<comment type="cofactor">
    <cofactor evidence="1">
        <name>Zn(2+)</name>
        <dbReference type="ChEBI" id="CHEBI:29105"/>
    </cofactor>
</comment>
<feature type="domain" description="Peptidase M48" evidence="9">
    <location>
        <begin position="40"/>
        <end position="231"/>
    </location>
</feature>
<feature type="chain" id="PRO_5001582951" evidence="8">
    <location>
        <begin position="28"/>
        <end position="450"/>
    </location>
</feature>
<evidence type="ECO:0000313" key="12">
    <source>
        <dbReference type="Proteomes" id="UP000027186"/>
    </source>
</evidence>
<keyword evidence="5" id="KW-0862">Zinc</keyword>
<evidence type="ECO:0000313" key="13">
    <source>
        <dbReference type="Proteomes" id="UP001628281"/>
    </source>
</evidence>
<evidence type="ECO:0000256" key="7">
    <source>
        <dbReference type="PROSITE-ProRule" id="PRU00339"/>
    </source>
</evidence>
<dbReference type="PANTHER" id="PTHR22726">
    <property type="entry name" value="METALLOENDOPEPTIDASE OMA1"/>
    <property type="match status" value="1"/>
</dbReference>
<name>A0A060DK34_9PROT</name>
<dbReference type="AlphaFoldDB" id="A0A060DK34"/>
<dbReference type="CDD" id="cd07324">
    <property type="entry name" value="M48C_Oma1-like"/>
    <property type="match status" value="1"/>
</dbReference>
<dbReference type="GO" id="GO:0051603">
    <property type="term" value="P:proteolysis involved in protein catabolic process"/>
    <property type="evidence" value="ECO:0007669"/>
    <property type="project" value="TreeGrafter"/>
</dbReference>
<accession>A0A060DK34</accession>
<dbReference type="InterPro" id="IPR019734">
    <property type="entry name" value="TPR_rpt"/>
</dbReference>
<keyword evidence="2" id="KW-0645">Protease</keyword>
<evidence type="ECO:0000256" key="4">
    <source>
        <dbReference type="ARBA" id="ARBA00022801"/>
    </source>
</evidence>
<protein>
    <submittedName>
        <fullName evidence="11">M48 family metalloprotease</fullName>
        <ecNumber evidence="11">3.4.24.-</ecNumber>
    </submittedName>
    <submittedName>
        <fullName evidence="10">Peptidase</fullName>
    </submittedName>
</protein>
<evidence type="ECO:0000313" key="10">
    <source>
        <dbReference type="EMBL" id="AIB11054.1"/>
    </source>
</evidence>
<dbReference type="SUPFAM" id="SSF48452">
    <property type="entry name" value="TPR-like"/>
    <property type="match status" value="1"/>
</dbReference>
<sequence>MRKPSRLVSVIAMVAVMVLSWSPPAGAQRRQEMQFLSDAETEHIIRDMARPIFQAAGIDPDAVNIVLVNDNTMNAFVAGGQNIFLHTGLLLGLEDAGQLIGVIAHETGHIAGGHLVRGSEAMENAFLSSLIGMGIGIVGGIAAGNAGAGAAGVMLGQHLAERNFLSFSRSQESSADQAGLSYMEQSGISAEGLVTFLEKLGAADDPLLVDRDAGYRRTHPLTRERIETVRNFVERSRAGKKPVPAQWNEEFRRIQAKLYAYLDPNGALRRYKADDPSFVARYGRAYAYFRRGEVRQALPLVDGLIAQEPKNAFLYEMKGDLMLQNGRAVDAAAPYRKAIELEPDAGSIRVSLAHSLMEQNDSRLADEALRNLQVASKTQAQSAFLWRLMAQAWSMKGNAGMVAYATAEEAFARGDKPMARFQAERAEKLLPAGSPGWLRAQDIRGQAGGK</sequence>
<dbReference type="Pfam" id="PF01435">
    <property type="entry name" value="Peptidase_M48"/>
    <property type="match status" value="1"/>
</dbReference>
<dbReference type="RefSeq" id="WP_247881621.1">
    <property type="nucleotide sequence ID" value="NZ_CP007793.1"/>
</dbReference>
<keyword evidence="6 11" id="KW-0482">Metalloprotease</keyword>
<evidence type="ECO:0000256" key="1">
    <source>
        <dbReference type="ARBA" id="ARBA00001947"/>
    </source>
</evidence>
<dbReference type="Proteomes" id="UP001628281">
    <property type="component" value="Unassembled WGS sequence"/>
</dbReference>
<dbReference type="Gene3D" id="1.25.40.10">
    <property type="entry name" value="Tetratricopeptide repeat domain"/>
    <property type="match status" value="1"/>
</dbReference>
<dbReference type="PROSITE" id="PS50005">
    <property type="entry name" value="TPR"/>
    <property type="match status" value="1"/>
</dbReference>
<dbReference type="EMBL" id="JBJLSN010000001">
    <property type="protein sequence ID" value="MFL7899508.1"/>
    <property type="molecule type" value="Genomic_DNA"/>
</dbReference>
<dbReference type="InterPro" id="IPR051156">
    <property type="entry name" value="Mito/Outer_Membr_Metalloprot"/>
</dbReference>
<evidence type="ECO:0000256" key="5">
    <source>
        <dbReference type="ARBA" id="ARBA00022833"/>
    </source>
</evidence>
<feature type="repeat" description="TPR" evidence="7">
    <location>
        <begin position="312"/>
        <end position="345"/>
    </location>
</feature>
<dbReference type="Gene3D" id="3.30.2010.10">
    <property type="entry name" value="Metalloproteases ('zincins'), catalytic domain"/>
    <property type="match status" value="1"/>
</dbReference>
<dbReference type="InterPro" id="IPR001915">
    <property type="entry name" value="Peptidase_M48"/>
</dbReference>
<evidence type="ECO:0000313" key="11">
    <source>
        <dbReference type="EMBL" id="MFL7899508.1"/>
    </source>
</evidence>
<evidence type="ECO:0000256" key="8">
    <source>
        <dbReference type="SAM" id="SignalP"/>
    </source>
</evidence>
<dbReference type="EC" id="3.4.24.-" evidence="11"/>
<reference evidence="11 13" key="2">
    <citation type="submission" date="2024-11" db="EMBL/GenBank/DDBJ databases">
        <title>Draft genome sequences of two bacteria associated to sugarcane roots in Colombia.</title>
        <authorList>
            <person name="Pardo-Diaz S."/>
            <person name="Masmela-Mendoza J."/>
            <person name="Delgadillo-Duran P."/>
            <person name="Bautista E.J."/>
            <person name="Rojas-Tapias D.F."/>
        </authorList>
    </citation>
    <scope>NUCLEOTIDE SEQUENCE [LARGE SCALE GENOMIC DNA]</scope>
    <source>
        <strain evidence="11 13">Ap18</strain>
    </source>
</reference>
<dbReference type="PANTHER" id="PTHR22726:SF1">
    <property type="entry name" value="METALLOENDOPEPTIDASE OMA1, MITOCHONDRIAL"/>
    <property type="match status" value="1"/>
</dbReference>
<keyword evidence="7" id="KW-0802">TPR repeat</keyword>
<evidence type="ECO:0000259" key="9">
    <source>
        <dbReference type="Pfam" id="PF01435"/>
    </source>
</evidence>